<dbReference type="KEGG" id="rtg:NCTC13098_07214"/>
<dbReference type="Pfam" id="PF25850">
    <property type="entry name" value="PelX_Ig"/>
    <property type="match status" value="1"/>
</dbReference>
<dbReference type="AlphaFoldDB" id="A0A3P8KSU6"/>
<feature type="domain" description="Pectate disaccharide-lyase-like N-terminal" evidence="11">
    <location>
        <begin position="31"/>
        <end position="277"/>
    </location>
</feature>
<comment type="cofactor">
    <cofactor evidence="1">
        <name>Ca(2+)</name>
        <dbReference type="ChEBI" id="CHEBI:29108"/>
    </cofactor>
</comment>
<dbReference type="SUPFAM" id="SSF51126">
    <property type="entry name" value="Pectin lyase-like"/>
    <property type="match status" value="1"/>
</dbReference>
<protein>
    <submittedName>
        <fullName evidence="13">Pectate disaccharide-lyase</fullName>
        <ecNumber evidence="13">4.2.2.9</ecNumber>
    </submittedName>
</protein>
<feature type="domain" description="Right handed beta helix" evidence="10">
    <location>
        <begin position="454"/>
        <end position="625"/>
    </location>
</feature>
<comment type="similarity">
    <text evidence="8">Belongs to the polysaccharide lyase 9 family.</text>
</comment>
<keyword evidence="5 9" id="KW-0732">Signal</keyword>
<feature type="signal peptide" evidence="9">
    <location>
        <begin position="1"/>
        <end position="22"/>
    </location>
</feature>
<comment type="subcellular location">
    <subcellularLocation>
        <location evidence="2">Secreted</location>
    </subcellularLocation>
</comment>
<evidence type="ECO:0000313" key="14">
    <source>
        <dbReference type="Proteomes" id="UP000274346"/>
    </source>
</evidence>
<dbReference type="InterPro" id="IPR011050">
    <property type="entry name" value="Pectin_lyase_fold/virulence"/>
</dbReference>
<feature type="chain" id="PRO_5018078956" evidence="9">
    <location>
        <begin position="23"/>
        <end position="727"/>
    </location>
</feature>
<feature type="domain" description="Pectate disaccharide-lyase-like central Ig-like" evidence="12">
    <location>
        <begin position="295"/>
        <end position="373"/>
    </location>
</feature>
<dbReference type="InterPro" id="IPR039448">
    <property type="entry name" value="Beta_helix"/>
</dbReference>
<evidence type="ECO:0000256" key="2">
    <source>
        <dbReference type="ARBA" id="ARBA00004613"/>
    </source>
</evidence>
<evidence type="ECO:0000256" key="5">
    <source>
        <dbReference type="ARBA" id="ARBA00022729"/>
    </source>
</evidence>
<evidence type="ECO:0000256" key="4">
    <source>
        <dbReference type="ARBA" id="ARBA00022723"/>
    </source>
</evidence>
<dbReference type="InterPro" id="IPR058953">
    <property type="entry name" value="PelX-like_N"/>
</dbReference>
<dbReference type="Proteomes" id="UP000274346">
    <property type="component" value="Chromosome"/>
</dbReference>
<dbReference type="Gene3D" id="2.160.20.10">
    <property type="entry name" value="Single-stranded right-handed beta-helix, Pectin lyase-like"/>
    <property type="match status" value="1"/>
</dbReference>
<dbReference type="InterPro" id="IPR012334">
    <property type="entry name" value="Pectin_lyas_fold"/>
</dbReference>
<evidence type="ECO:0000259" key="10">
    <source>
        <dbReference type="Pfam" id="PF13229"/>
    </source>
</evidence>
<dbReference type="InterPro" id="IPR052052">
    <property type="entry name" value="Polysaccharide_Lyase_9"/>
</dbReference>
<keyword evidence="6" id="KW-0106">Calcium</keyword>
<dbReference type="GO" id="GO:0005576">
    <property type="term" value="C:extracellular region"/>
    <property type="evidence" value="ECO:0007669"/>
    <property type="project" value="UniProtKB-SubCell"/>
</dbReference>
<dbReference type="GO" id="GO:0047489">
    <property type="term" value="F:pectate disaccharide-lyase activity"/>
    <property type="evidence" value="ECO:0007669"/>
    <property type="project" value="UniProtKB-EC"/>
</dbReference>
<evidence type="ECO:0000256" key="1">
    <source>
        <dbReference type="ARBA" id="ARBA00001913"/>
    </source>
</evidence>
<evidence type="ECO:0000256" key="8">
    <source>
        <dbReference type="ARBA" id="ARBA00038263"/>
    </source>
</evidence>
<evidence type="ECO:0000259" key="11">
    <source>
        <dbReference type="Pfam" id="PF25849"/>
    </source>
</evidence>
<gene>
    <name evidence="13" type="primary">pelX</name>
    <name evidence="13" type="ORF">NCTC13098_07214</name>
</gene>
<evidence type="ECO:0000256" key="7">
    <source>
        <dbReference type="ARBA" id="ARBA00023239"/>
    </source>
</evidence>
<organism evidence="13 14">
    <name type="scientific">Raoultella terrigena</name>
    <name type="common">Klebsiella terrigena</name>
    <dbReference type="NCBI Taxonomy" id="577"/>
    <lineage>
        <taxon>Bacteria</taxon>
        <taxon>Pseudomonadati</taxon>
        <taxon>Pseudomonadota</taxon>
        <taxon>Gammaproteobacteria</taxon>
        <taxon>Enterobacterales</taxon>
        <taxon>Enterobacteriaceae</taxon>
        <taxon>Klebsiella/Raoultella group</taxon>
        <taxon>Raoultella</taxon>
    </lineage>
</organism>
<dbReference type="EC" id="4.2.2.9" evidence="13"/>
<evidence type="ECO:0000259" key="12">
    <source>
        <dbReference type="Pfam" id="PF25850"/>
    </source>
</evidence>
<evidence type="ECO:0000256" key="9">
    <source>
        <dbReference type="SAM" id="SignalP"/>
    </source>
</evidence>
<keyword evidence="3" id="KW-0964">Secreted</keyword>
<dbReference type="PANTHER" id="PTHR40088:SF1">
    <property type="entry name" value="PECTATE LYASE PEL9"/>
    <property type="match status" value="1"/>
</dbReference>
<dbReference type="SMART" id="SM00710">
    <property type="entry name" value="PbH1"/>
    <property type="match status" value="3"/>
</dbReference>
<keyword evidence="7 13" id="KW-0456">Lyase</keyword>
<dbReference type="EMBL" id="LR131271">
    <property type="protein sequence ID" value="VDR30731.1"/>
    <property type="molecule type" value="Genomic_DNA"/>
</dbReference>
<reference evidence="13 14" key="1">
    <citation type="submission" date="2018-12" db="EMBL/GenBank/DDBJ databases">
        <authorList>
            <consortium name="Pathogen Informatics"/>
        </authorList>
    </citation>
    <scope>NUCLEOTIDE SEQUENCE [LARGE SCALE GENOMIC DNA]</scope>
    <source>
        <strain evidence="13 14">NCTC13098</strain>
    </source>
</reference>
<accession>A0A3P8KSU6</accession>
<sequence length="727" mass="78516">MNKKIPLALALCSSIIALPLHAGEAHVWRGIAFGQSTDVNFSSNVLPEKIGVNDVTIAGKKLTPQDTADLSAPVTIESRGGKIANSHDGLTFFYTMLPVSQNFILQATVTVDQFGPENGARPAAQEGAGLLVRDVIGLPRQQPLKVGYEEFPAASNMLMNAIVTQDKKDHSHIKLQAIGREGISQPWGNAGSSITRQSYKENIDLQQTPAFQLKLERTNDGFITSWAPTGSSEWVSKKVPRSDTIAQQDKEHYYVGFFASRNAKITISNASLTTSAARTQASPPYIAKAWPVVMQIASGAQSQSAEYILQARANYDGRFTVRQDEVIIGKDIAVKAGEMFTQPATLKDKNTFEVLFTPATSDKPVTQTLTVERSVGVEGRTLYVSAQGQANASGTADAPLTLSRGVELLPAGGTLILAAGDYPQTQIPLSASGLKGQPKTLRADGKAVIHGLQLDASYWDIKGISVTDKSLRVQGSHNLIENVTAYRNDDTGIQISSPPDVGRPLWASYNRVVNSESFSNEDPGKINADGFAVKMRVGEGNRLEGCYSYDNIDDGFDLFNKIEDGANGVVTIENSIARNNTSNGFKLGGEGQPVAHEVRNSIAIGNHLDGFTDNFNPGSLVVVNNVAVDNQRFNYIFRASPYGKPETQGTFSDNISLRSQPGKYDDAVVGNIDDSNYFIHDGKSINAQGKSIKSDDYQTLALPDPLLRHADGRFNTGDFLSRSQPRS</sequence>
<dbReference type="InterPro" id="IPR058863">
    <property type="entry name" value="PelX-like_Ig"/>
</dbReference>
<dbReference type="Pfam" id="PF13229">
    <property type="entry name" value="Beta_helix"/>
    <property type="match status" value="1"/>
</dbReference>
<proteinExistence type="inferred from homology"/>
<keyword evidence="4" id="KW-0479">Metal-binding</keyword>
<dbReference type="PANTHER" id="PTHR40088">
    <property type="entry name" value="PECTATE LYASE (EUROFUNG)"/>
    <property type="match status" value="1"/>
</dbReference>
<dbReference type="Pfam" id="PF25849">
    <property type="entry name" value="PelX_N"/>
    <property type="match status" value="1"/>
</dbReference>
<name>A0A3P8KSU6_RAOTE</name>
<evidence type="ECO:0000313" key="13">
    <source>
        <dbReference type="EMBL" id="VDR30731.1"/>
    </source>
</evidence>
<evidence type="ECO:0000256" key="6">
    <source>
        <dbReference type="ARBA" id="ARBA00022837"/>
    </source>
</evidence>
<evidence type="ECO:0000256" key="3">
    <source>
        <dbReference type="ARBA" id="ARBA00022525"/>
    </source>
</evidence>
<dbReference type="InterPro" id="IPR006626">
    <property type="entry name" value="PbH1"/>
</dbReference>